<evidence type="ECO:0000313" key="9">
    <source>
        <dbReference type="Proteomes" id="UP000663841"/>
    </source>
</evidence>
<dbReference type="PROSITE" id="PS51203">
    <property type="entry name" value="CS"/>
    <property type="match status" value="1"/>
</dbReference>
<evidence type="ECO:0000256" key="3">
    <source>
        <dbReference type="ARBA" id="ARBA00018915"/>
    </source>
</evidence>
<accession>A0A8H3AMV2</accession>
<reference evidence="8" key="1">
    <citation type="submission" date="2021-01" db="EMBL/GenBank/DDBJ databases">
        <authorList>
            <person name="Kaushik A."/>
        </authorList>
    </citation>
    <scope>NUCLEOTIDE SEQUENCE</scope>
    <source>
        <strain evidence="8">AG3-T5</strain>
    </source>
</reference>
<keyword evidence="4" id="KW-0963">Cytoplasm</keyword>
<dbReference type="CDD" id="cd06467">
    <property type="entry name" value="p23_NUDC_like"/>
    <property type="match status" value="1"/>
</dbReference>
<dbReference type="Proteomes" id="UP000663841">
    <property type="component" value="Unassembled WGS sequence"/>
</dbReference>
<dbReference type="InterPro" id="IPR008978">
    <property type="entry name" value="HSP20-like_chaperone"/>
</dbReference>
<dbReference type="Gene3D" id="2.60.40.790">
    <property type="match status" value="1"/>
</dbReference>
<keyword evidence="5" id="KW-0539">Nucleus</keyword>
<dbReference type="Pfam" id="PF04969">
    <property type="entry name" value="CS"/>
    <property type="match status" value="1"/>
</dbReference>
<feature type="region of interest" description="Disordered" evidence="6">
    <location>
        <begin position="253"/>
        <end position="274"/>
    </location>
</feature>
<protein>
    <recommendedName>
        <fullName evidence="3">NudC domain-containing protein 1</fullName>
    </recommendedName>
</protein>
<evidence type="ECO:0000256" key="1">
    <source>
        <dbReference type="ARBA" id="ARBA00004123"/>
    </source>
</evidence>
<organism evidence="8 9">
    <name type="scientific">Rhizoctonia solani</name>
    <dbReference type="NCBI Taxonomy" id="456999"/>
    <lineage>
        <taxon>Eukaryota</taxon>
        <taxon>Fungi</taxon>
        <taxon>Dikarya</taxon>
        <taxon>Basidiomycota</taxon>
        <taxon>Agaricomycotina</taxon>
        <taxon>Agaricomycetes</taxon>
        <taxon>Cantharellales</taxon>
        <taxon>Ceratobasidiaceae</taxon>
        <taxon>Rhizoctonia</taxon>
    </lineage>
</organism>
<evidence type="ECO:0000313" key="8">
    <source>
        <dbReference type="EMBL" id="CAE6426880.1"/>
    </source>
</evidence>
<feature type="domain" description="CS" evidence="7">
    <location>
        <begin position="274"/>
        <end position="378"/>
    </location>
</feature>
<evidence type="ECO:0000259" key="7">
    <source>
        <dbReference type="PROSITE" id="PS51203"/>
    </source>
</evidence>
<dbReference type="PANTHER" id="PTHR21664">
    <property type="entry name" value="CHRONIC MYELOGENOUS LEUKEMIA TUMOR ANTIGEN 66"/>
    <property type="match status" value="1"/>
</dbReference>
<gene>
    <name evidence="8" type="ORF">RDB_LOCUS57857</name>
</gene>
<evidence type="ECO:0000256" key="5">
    <source>
        <dbReference type="ARBA" id="ARBA00023242"/>
    </source>
</evidence>
<evidence type="ECO:0000256" key="4">
    <source>
        <dbReference type="ARBA" id="ARBA00022490"/>
    </source>
</evidence>
<dbReference type="SUPFAM" id="SSF49764">
    <property type="entry name" value="HSP20-like chaperones"/>
    <property type="match status" value="1"/>
</dbReference>
<evidence type="ECO:0000256" key="2">
    <source>
        <dbReference type="ARBA" id="ARBA00004496"/>
    </source>
</evidence>
<dbReference type="InterPro" id="IPR037895">
    <property type="entry name" value="NUDCD1"/>
</dbReference>
<dbReference type="AlphaFoldDB" id="A0A8H3AMV2"/>
<proteinExistence type="predicted"/>
<comment type="caution">
    <text evidence="8">The sequence shown here is derived from an EMBL/GenBank/DDBJ whole genome shotgun (WGS) entry which is preliminary data.</text>
</comment>
<sequence length="589" mass="64470">MTPVFSAHHALLNPKFDGYKLKILEQQDCVQSFPLPSPGATQSTVSARRIIPFTEVSARIKHNHLKIGRSGLFYVDQNGGVVAIDFDGNYVPKFRSIFEVPQEISVVKSELAEYPVGLEIDASRVLISDGNGRLYISGTEEIYELTDDSGALTPCRLLHVRQTETGVIALVTRRGPIPAPNSKDTQIYELVTLQINSGTLTEMWRLVGSSLPADVQFDPALEEYIISSPTSFRPSTAPELVEPTLTKDEIAPIPRAGENLDPPSASENSTAPVPPPHAYSWTQTDDSVTVIFPLPSSTPKSAIRITLGKPYLTLNVISSASTSVPLPKYIQCPWWAEIDPGASLWTWEHTPDERESNVGLLTLHLEKRHIGTRWSHVFSQSSKEPEVPETLDPSELANIREALEKYTSDMAGDMPSLANPDADEELDAPGQVGQRVSVMRVGAQTGSVEVDQREVSLLSSPIPSRESSPPSLVIRRDIDGLFFTRSASTWEHTSTYSALSFVLASKRDTRFVLHYKDNMVLAFESGSTHGTGNVYVYKGHGKTKAQFSEQSVLGVADKESGALLGVAMLGEGVFCCLCERRLVVLKGIV</sequence>
<dbReference type="GO" id="GO:0005737">
    <property type="term" value="C:cytoplasm"/>
    <property type="evidence" value="ECO:0007669"/>
    <property type="project" value="UniProtKB-SubCell"/>
</dbReference>
<comment type="subcellular location">
    <subcellularLocation>
        <location evidence="2">Cytoplasm</location>
    </subcellularLocation>
    <subcellularLocation>
        <location evidence="1">Nucleus</location>
    </subcellularLocation>
</comment>
<dbReference type="EMBL" id="CAJMWW010000081">
    <property type="protein sequence ID" value="CAE6426880.1"/>
    <property type="molecule type" value="Genomic_DNA"/>
</dbReference>
<evidence type="ECO:0000256" key="6">
    <source>
        <dbReference type="SAM" id="MobiDB-lite"/>
    </source>
</evidence>
<dbReference type="GO" id="GO:0005634">
    <property type="term" value="C:nucleus"/>
    <property type="evidence" value="ECO:0007669"/>
    <property type="project" value="UniProtKB-SubCell"/>
</dbReference>
<dbReference type="PANTHER" id="PTHR21664:SF1">
    <property type="entry name" value="NUDC DOMAIN-CONTAINING PROTEIN 1"/>
    <property type="match status" value="1"/>
</dbReference>
<name>A0A8H3AMV2_9AGAM</name>
<dbReference type="InterPro" id="IPR007052">
    <property type="entry name" value="CS_dom"/>
</dbReference>